<keyword evidence="10" id="KW-1185">Reference proteome</keyword>
<keyword evidence="4" id="KW-1003">Cell membrane</keyword>
<dbReference type="PANTHER" id="PTHR34979">
    <property type="entry name" value="INNER MEMBRANE PROTEIN YGAZ"/>
    <property type="match status" value="1"/>
</dbReference>
<feature type="transmembrane region" description="Helical" evidence="8">
    <location>
        <begin position="23"/>
        <end position="42"/>
    </location>
</feature>
<sequence length="240" mass="25173">MTDASPDSAASAFSEWRDGIAELAPAMIAAMPLALLYGAIAAGKGLSPFAVALSSGLVFAGGAQLAAIEMWTSPVPVAGIILSTVLINARYVLMAASLAPKVGHMPIWARLLGFHVLADENWALAERRAAARRLTLAYFLGAGAVFWVNWVFFSWLGAIVGPLIGDPRRFGADFAFTAIFIGLVAGFVTTRRHVAVVVASAAAATLVHQMLGSPWHVLAGAFAGMAMAVWVWRPEAEALA</sequence>
<evidence type="ECO:0000256" key="4">
    <source>
        <dbReference type="ARBA" id="ARBA00022475"/>
    </source>
</evidence>
<dbReference type="GO" id="GO:1903785">
    <property type="term" value="P:L-valine transmembrane transport"/>
    <property type="evidence" value="ECO:0007669"/>
    <property type="project" value="TreeGrafter"/>
</dbReference>
<evidence type="ECO:0000256" key="3">
    <source>
        <dbReference type="ARBA" id="ARBA00022448"/>
    </source>
</evidence>
<keyword evidence="6 8" id="KW-1133">Transmembrane helix</keyword>
<dbReference type="Proteomes" id="UP000241808">
    <property type="component" value="Unassembled WGS sequence"/>
</dbReference>
<feature type="transmembrane region" description="Helical" evidence="8">
    <location>
        <begin position="74"/>
        <end position="93"/>
    </location>
</feature>
<feature type="transmembrane region" description="Helical" evidence="8">
    <location>
        <begin position="194"/>
        <end position="211"/>
    </location>
</feature>
<keyword evidence="3" id="KW-0813">Transport</keyword>
<dbReference type="AlphaFoldDB" id="A0A2T4Z344"/>
<keyword evidence="7 8" id="KW-0472">Membrane</keyword>
<dbReference type="EMBL" id="PZZL01000005">
    <property type="protein sequence ID" value="PTM55190.1"/>
    <property type="molecule type" value="Genomic_DNA"/>
</dbReference>
<reference evidence="9 10" key="1">
    <citation type="submission" date="2018-04" db="EMBL/GenBank/DDBJ databases">
        <title>Genomic Encyclopedia of Archaeal and Bacterial Type Strains, Phase II (KMG-II): from individual species to whole genera.</title>
        <authorList>
            <person name="Goeker M."/>
        </authorList>
    </citation>
    <scope>NUCLEOTIDE SEQUENCE [LARGE SCALE GENOMIC DNA]</scope>
    <source>
        <strain evidence="9 10">DSM 25521</strain>
    </source>
</reference>
<feature type="transmembrane region" description="Helical" evidence="8">
    <location>
        <begin position="136"/>
        <end position="164"/>
    </location>
</feature>
<evidence type="ECO:0000256" key="7">
    <source>
        <dbReference type="ARBA" id="ARBA00023136"/>
    </source>
</evidence>
<feature type="transmembrane region" description="Helical" evidence="8">
    <location>
        <begin position="217"/>
        <end position="233"/>
    </location>
</feature>
<keyword evidence="5 8" id="KW-0812">Transmembrane</keyword>
<name>A0A2T4Z344_9HYPH</name>
<comment type="caution">
    <text evidence="9">The sequence shown here is derived from an EMBL/GenBank/DDBJ whole genome shotgun (WGS) entry which is preliminary data.</text>
</comment>
<evidence type="ECO:0000256" key="1">
    <source>
        <dbReference type="ARBA" id="ARBA00004651"/>
    </source>
</evidence>
<evidence type="ECO:0000313" key="9">
    <source>
        <dbReference type="EMBL" id="PTM55190.1"/>
    </source>
</evidence>
<dbReference type="RefSeq" id="WP_108178024.1">
    <property type="nucleotide sequence ID" value="NZ_PZZL01000005.1"/>
</dbReference>
<comment type="subcellular location">
    <subcellularLocation>
        <location evidence="1">Cell membrane</location>
        <topology evidence="1">Multi-pass membrane protein</topology>
    </subcellularLocation>
</comment>
<evidence type="ECO:0000256" key="8">
    <source>
        <dbReference type="SAM" id="Phobius"/>
    </source>
</evidence>
<protein>
    <submittedName>
        <fullName evidence="9">Putative branched-subunit amino acid permease</fullName>
    </submittedName>
</protein>
<dbReference type="GO" id="GO:0005886">
    <property type="term" value="C:plasma membrane"/>
    <property type="evidence" value="ECO:0007669"/>
    <property type="project" value="UniProtKB-SubCell"/>
</dbReference>
<gene>
    <name evidence="9" type="ORF">C8P69_105343</name>
</gene>
<feature type="transmembrane region" description="Helical" evidence="8">
    <location>
        <begin position="49"/>
        <end position="68"/>
    </location>
</feature>
<comment type="similarity">
    <text evidence="2">Belongs to the AzlC family.</text>
</comment>
<evidence type="ECO:0000256" key="2">
    <source>
        <dbReference type="ARBA" id="ARBA00010735"/>
    </source>
</evidence>
<accession>A0A2T4Z344</accession>
<dbReference type="PANTHER" id="PTHR34979:SF1">
    <property type="entry name" value="INNER MEMBRANE PROTEIN YGAZ"/>
    <property type="match status" value="1"/>
</dbReference>
<dbReference type="OrthoDB" id="9803444at2"/>
<feature type="transmembrane region" description="Helical" evidence="8">
    <location>
        <begin position="170"/>
        <end position="187"/>
    </location>
</feature>
<dbReference type="Pfam" id="PF03591">
    <property type="entry name" value="AzlC"/>
    <property type="match status" value="1"/>
</dbReference>
<dbReference type="InterPro" id="IPR011606">
    <property type="entry name" value="Brnchd-chn_aa_trnsp_permease"/>
</dbReference>
<evidence type="ECO:0000256" key="6">
    <source>
        <dbReference type="ARBA" id="ARBA00022989"/>
    </source>
</evidence>
<evidence type="ECO:0000256" key="5">
    <source>
        <dbReference type="ARBA" id="ARBA00022692"/>
    </source>
</evidence>
<proteinExistence type="inferred from homology"/>
<evidence type="ECO:0000313" key="10">
    <source>
        <dbReference type="Proteomes" id="UP000241808"/>
    </source>
</evidence>
<organism evidence="9 10">
    <name type="scientific">Phreatobacter oligotrophus</name>
    <dbReference type="NCBI Taxonomy" id="1122261"/>
    <lineage>
        <taxon>Bacteria</taxon>
        <taxon>Pseudomonadati</taxon>
        <taxon>Pseudomonadota</taxon>
        <taxon>Alphaproteobacteria</taxon>
        <taxon>Hyphomicrobiales</taxon>
        <taxon>Phreatobacteraceae</taxon>
        <taxon>Phreatobacter</taxon>
    </lineage>
</organism>